<dbReference type="STRING" id="1328759.A0A5C2SIS5"/>
<feature type="region of interest" description="Disordered" evidence="2">
    <location>
        <begin position="34"/>
        <end position="62"/>
    </location>
</feature>
<evidence type="ECO:0000313" key="3">
    <source>
        <dbReference type="EMBL" id="RPD63500.1"/>
    </source>
</evidence>
<dbReference type="Proteomes" id="UP000313359">
    <property type="component" value="Unassembled WGS sequence"/>
</dbReference>
<evidence type="ECO:0000313" key="4">
    <source>
        <dbReference type="Proteomes" id="UP000313359"/>
    </source>
</evidence>
<keyword evidence="4" id="KW-1185">Reference proteome</keyword>
<evidence type="ECO:0000256" key="1">
    <source>
        <dbReference type="SAM" id="Coils"/>
    </source>
</evidence>
<reference evidence="3" key="1">
    <citation type="journal article" date="2018" name="Genome Biol. Evol.">
        <title>Genomics and development of Lentinus tigrinus, a white-rot wood-decaying mushroom with dimorphic fruiting bodies.</title>
        <authorList>
            <person name="Wu B."/>
            <person name="Xu Z."/>
            <person name="Knudson A."/>
            <person name="Carlson A."/>
            <person name="Chen N."/>
            <person name="Kovaka S."/>
            <person name="LaButti K."/>
            <person name="Lipzen A."/>
            <person name="Pennachio C."/>
            <person name="Riley R."/>
            <person name="Schakwitz W."/>
            <person name="Umezawa K."/>
            <person name="Ohm R.A."/>
            <person name="Grigoriev I.V."/>
            <person name="Nagy L.G."/>
            <person name="Gibbons J."/>
            <person name="Hibbett D."/>
        </authorList>
    </citation>
    <scope>NUCLEOTIDE SEQUENCE [LARGE SCALE GENOMIC DNA]</scope>
    <source>
        <strain evidence="3">ALCF2SS1-6</strain>
    </source>
</reference>
<keyword evidence="1" id="KW-0175">Coiled coil</keyword>
<dbReference type="EMBL" id="ML122256">
    <property type="protein sequence ID" value="RPD63500.1"/>
    <property type="molecule type" value="Genomic_DNA"/>
</dbReference>
<protein>
    <submittedName>
        <fullName evidence="3">Uncharacterized protein</fullName>
    </submittedName>
</protein>
<dbReference type="AlphaFoldDB" id="A0A5C2SIS5"/>
<gene>
    <name evidence="3" type="ORF">L227DRAFT_651120</name>
</gene>
<feature type="region of interest" description="Disordered" evidence="2">
    <location>
        <begin position="196"/>
        <end position="219"/>
    </location>
</feature>
<feature type="coiled-coil region" evidence="1">
    <location>
        <begin position="149"/>
        <end position="176"/>
    </location>
</feature>
<organism evidence="3 4">
    <name type="scientific">Lentinus tigrinus ALCF2SS1-6</name>
    <dbReference type="NCBI Taxonomy" id="1328759"/>
    <lineage>
        <taxon>Eukaryota</taxon>
        <taxon>Fungi</taxon>
        <taxon>Dikarya</taxon>
        <taxon>Basidiomycota</taxon>
        <taxon>Agaricomycotina</taxon>
        <taxon>Agaricomycetes</taxon>
        <taxon>Polyporales</taxon>
        <taxon>Polyporaceae</taxon>
        <taxon>Lentinus</taxon>
    </lineage>
</organism>
<feature type="compositionally biased region" description="Basic residues" evidence="2">
    <location>
        <begin position="210"/>
        <end position="219"/>
    </location>
</feature>
<sequence length="249" mass="28801">MGRAQPVRFNDEQRRVVNAAAGSLTEEQRGRFHKRMQNIRRDRERSGSHGEGPSTFTKGKTVDARNWGAVGIDAQELDPEAQRCALENYAAQRALQENDNDIDPEEQRAALEYWRAMKAAKRPQATVETATDASEHAYEELGPRPDARERELEWKLRSLQQQLDDFREERTREAHDRSRRIPFFGNYNDNVFTTDHNNHEHAPSASAAAKSKKAANKRKRDARRPFIEFQQLEQLGLWTVQAFEFIELV</sequence>
<accession>A0A5C2SIS5</accession>
<name>A0A5C2SIS5_9APHY</name>
<dbReference type="OrthoDB" id="2757813at2759"/>
<evidence type="ECO:0000256" key="2">
    <source>
        <dbReference type="SAM" id="MobiDB-lite"/>
    </source>
</evidence>
<feature type="compositionally biased region" description="Basic and acidic residues" evidence="2">
    <location>
        <begin position="39"/>
        <end position="48"/>
    </location>
</feature>
<proteinExistence type="predicted"/>